<proteinExistence type="inferred from homology"/>
<dbReference type="PANTHER" id="PTHR43008:SF14">
    <property type="entry name" value="DEHYDROGENASE ARBD, PUTATIVE-RELATED"/>
    <property type="match status" value="1"/>
</dbReference>
<dbReference type="NCBIfam" id="NF005559">
    <property type="entry name" value="PRK07231.1"/>
    <property type="match status" value="1"/>
</dbReference>
<dbReference type="GO" id="GO:0050085">
    <property type="term" value="F:mannitol 2-dehydrogenase (NADP+) activity"/>
    <property type="evidence" value="ECO:0007669"/>
    <property type="project" value="UniProtKB-ARBA"/>
</dbReference>
<dbReference type="PROSITE" id="PS00061">
    <property type="entry name" value="ADH_SHORT"/>
    <property type="match status" value="1"/>
</dbReference>
<evidence type="ECO:0000256" key="1">
    <source>
        <dbReference type="ARBA" id="ARBA00006484"/>
    </source>
</evidence>
<keyword evidence="2" id="KW-0521">NADP</keyword>
<dbReference type="GO" id="GO:0005975">
    <property type="term" value="P:carbohydrate metabolic process"/>
    <property type="evidence" value="ECO:0007669"/>
    <property type="project" value="UniProtKB-ARBA"/>
</dbReference>
<dbReference type="PRINTS" id="PR00080">
    <property type="entry name" value="SDRFAMILY"/>
</dbReference>
<organism evidence="4 5">
    <name type="scientific">Cylindrobasidium torrendii FP15055 ss-10</name>
    <dbReference type="NCBI Taxonomy" id="1314674"/>
    <lineage>
        <taxon>Eukaryota</taxon>
        <taxon>Fungi</taxon>
        <taxon>Dikarya</taxon>
        <taxon>Basidiomycota</taxon>
        <taxon>Agaricomycotina</taxon>
        <taxon>Agaricomycetes</taxon>
        <taxon>Agaricomycetidae</taxon>
        <taxon>Agaricales</taxon>
        <taxon>Marasmiineae</taxon>
        <taxon>Physalacriaceae</taxon>
        <taxon>Cylindrobasidium</taxon>
    </lineage>
</organism>
<dbReference type="GO" id="GO:0050664">
    <property type="term" value="F:oxidoreductase activity, acting on NAD(P)H, oxygen as acceptor"/>
    <property type="evidence" value="ECO:0007669"/>
    <property type="project" value="TreeGrafter"/>
</dbReference>
<evidence type="ECO:0000313" key="4">
    <source>
        <dbReference type="EMBL" id="KIY60973.1"/>
    </source>
</evidence>
<dbReference type="PANTHER" id="PTHR43008">
    <property type="entry name" value="BENZIL REDUCTASE"/>
    <property type="match status" value="1"/>
</dbReference>
<gene>
    <name evidence="4" type="ORF">CYLTODRAFT_427719</name>
</gene>
<accession>A0A0D7ARJ3</accession>
<evidence type="ECO:0000313" key="5">
    <source>
        <dbReference type="Proteomes" id="UP000054007"/>
    </source>
</evidence>
<dbReference type="InterPro" id="IPR036291">
    <property type="entry name" value="NAD(P)-bd_dom_sf"/>
</dbReference>
<dbReference type="Gene3D" id="3.40.50.720">
    <property type="entry name" value="NAD(P)-binding Rossmann-like Domain"/>
    <property type="match status" value="1"/>
</dbReference>
<protein>
    <submittedName>
        <fullName evidence="4">NAD(P)-binding protein</fullName>
    </submittedName>
</protein>
<dbReference type="OrthoDB" id="5325318at2759"/>
<dbReference type="GO" id="GO:0044281">
    <property type="term" value="P:small molecule metabolic process"/>
    <property type="evidence" value="ECO:0007669"/>
    <property type="project" value="UniProtKB-ARBA"/>
</dbReference>
<keyword evidence="5" id="KW-1185">Reference proteome</keyword>
<dbReference type="Pfam" id="PF13561">
    <property type="entry name" value="adh_short_C2"/>
    <property type="match status" value="1"/>
</dbReference>
<dbReference type="SUPFAM" id="SSF51735">
    <property type="entry name" value="NAD(P)-binding Rossmann-fold domains"/>
    <property type="match status" value="1"/>
</dbReference>
<keyword evidence="3" id="KW-0560">Oxidoreductase</keyword>
<evidence type="ECO:0000256" key="2">
    <source>
        <dbReference type="ARBA" id="ARBA00022857"/>
    </source>
</evidence>
<comment type="similarity">
    <text evidence="1">Belongs to the short-chain dehydrogenases/reductases (SDR) family.</text>
</comment>
<sequence length="307" mass="32751">MSSARLLSRALVGPSHTARLAKSAQLSTRLMSTEVRKTPRSLPSFSMEGKVAVLTGAGRGLGYEFCKAFVQSGCTTLAIVDLKDSEAKDAAAELSAYACSVGGLKPEEVNFIGVGCDVSSEISVQKAFSEVINTYGRVDSVVASAGIVENYSAFDYPFDRIKRLYDINVHGAFFTAREAARNMIPQGGGSIVLVASMSAQVVNIPQPQTPYNASKAAVRHMASSLAVEWAKKNVRVNCLSPGYMATKLTKTILDHDTALKKTWESLTPMGRIGEPDDLSGAVVYLASDASRFTTGTELRVDGGYCVI</sequence>
<dbReference type="PRINTS" id="PR00081">
    <property type="entry name" value="GDHRDH"/>
</dbReference>
<dbReference type="InterPro" id="IPR002347">
    <property type="entry name" value="SDR_fam"/>
</dbReference>
<dbReference type="EMBL" id="KN881120">
    <property type="protein sequence ID" value="KIY60973.1"/>
    <property type="molecule type" value="Genomic_DNA"/>
</dbReference>
<dbReference type="InterPro" id="IPR020904">
    <property type="entry name" value="Sc_DH/Rdtase_CS"/>
</dbReference>
<dbReference type="FunFam" id="3.40.50.720:FF:000090">
    <property type="entry name" value="NADP-dependent mannitol dehydrogenase"/>
    <property type="match status" value="1"/>
</dbReference>
<dbReference type="AlphaFoldDB" id="A0A0D7ARJ3"/>
<reference evidence="4 5" key="1">
    <citation type="journal article" date="2015" name="Fungal Genet. Biol.">
        <title>Evolution of novel wood decay mechanisms in Agaricales revealed by the genome sequences of Fistulina hepatica and Cylindrobasidium torrendii.</title>
        <authorList>
            <person name="Floudas D."/>
            <person name="Held B.W."/>
            <person name="Riley R."/>
            <person name="Nagy L.G."/>
            <person name="Koehler G."/>
            <person name="Ransdell A.S."/>
            <person name="Younus H."/>
            <person name="Chow J."/>
            <person name="Chiniquy J."/>
            <person name="Lipzen A."/>
            <person name="Tritt A."/>
            <person name="Sun H."/>
            <person name="Haridas S."/>
            <person name="LaButti K."/>
            <person name="Ohm R.A."/>
            <person name="Kues U."/>
            <person name="Blanchette R.A."/>
            <person name="Grigoriev I.V."/>
            <person name="Minto R.E."/>
            <person name="Hibbett D.S."/>
        </authorList>
    </citation>
    <scope>NUCLEOTIDE SEQUENCE [LARGE SCALE GENOMIC DNA]</scope>
    <source>
        <strain evidence="4 5">FP15055 ss-10</strain>
    </source>
</reference>
<name>A0A0D7ARJ3_9AGAR</name>
<dbReference type="Proteomes" id="UP000054007">
    <property type="component" value="Unassembled WGS sequence"/>
</dbReference>
<evidence type="ECO:0000256" key="3">
    <source>
        <dbReference type="ARBA" id="ARBA00023002"/>
    </source>
</evidence>
<dbReference type="STRING" id="1314674.A0A0D7ARJ3"/>